<keyword evidence="2" id="KW-1185">Reference proteome</keyword>
<dbReference type="Proteomes" id="UP001642260">
    <property type="component" value="Unassembled WGS sequence"/>
</dbReference>
<evidence type="ECO:0000313" key="2">
    <source>
        <dbReference type="Proteomes" id="UP001642260"/>
    </source>
</evidence>
<accession>A0ABC8L3F5</accession>
<dbReference type="Gene3D" id="2.40.50.140">
    <property type="entry name" value="Nucleic acid-binding proteins"/>
    <property type="match status" value="1"/>
</dbReference>
<reference evidence="1 2" key="1">
    <citation type="submission" date="2022-03" db="EMBL/GenBank/DDBJ databases">
        <authorList>
            <person name="Macdonald S."/>
            <person name="Ahmed S."/>
            <person name="Newling K."/>
        </authorList>
    </citation>
    <scope>NUCLEOTIDE SEQUENCE [LARGE SCALE GENOMIC DNA]</scope>
</reference>
<evidence type="ECO:0000313" key="1">
    <source>
        <dbReference type="EMBL" id="CAH8362766.1"/>
    </source>
</evidence>
<dbReference type="InterPro" id="IPR012340">
    <property type="entry name" value="NA-bd_OB-fold"/>
</dbReference>
<dbReference type="EMBL" id="CAKOAT010340709">
    <property type="protein sequence ID" value="CAH8362766.1"/>
    <property type="molecule type" value="Genomic_DNA"/>
</dbReference>
<proteinExistence type="predicted"/>
<protein>
    <submittedName>
        <fullName evidence="1">Uncharacterized protein</fullName>
    </submittedName>
</protein>
<sequence>MADVFVLHLVQGSDLKDTGVMTRVGVRFVIEPSVVLYLSLWEDVVSMFRGGVINSGDKTKTVMLVTTVNPKIFGEQHEAEFICKARFVEVLQQNGWSYVCYTTCSKKLHRSGPSLYCNQCVDRNVTGDVK</sequence>
<name>A0ABC8L3F5_ERUVS</name>
<comment type="caution">
    <text evidence="1">The sequence shown here is derived from an EMBL/GenBank/DDBJ whole genome shotgun (WGS) entry which is preliminary data.</text>
</comment>
<organism evidence="1 2">
    <name type="scientific">Eruca vesicaria subsp. sativa</name>
    <name type="common">Garden rocket</name>
    <name type="synonym">Eruca sativa</name>
    <dbReference type="NCBI Taxonomy" id="29727"/>
    <lineage>
        <taxon>Eukaryota</taxon>
        <taxon>Viridiplantae</taxon>
        <taxon>Streptophyta</taxon>
        <taxon>Embryophyta</taxon>
        <taxon>Tracheophyta</taxon>
        <taxon>Spermatophyta</taxon>
        <taxon>Magnoliopsida</taxon>
        <taxon>eudicotyledons</taxon>
        <taxon>Gunneridae</taxon>
        <taxon>Pentapetalae</taxon>
        <taxon>rosids</taxon>
        <taxon>malvids</taxon>
        <taxon>Brassicales</taxon>
        <taxon>Brassicaceae</taxon>
        <taxon>Brassiceae</taxon>
        <taxon>Eruca</taxon>
    </lineage>
</organism>
<gene>
    <name evidence="1" type="ORF">ERUC_LOCUS28522</name>
</gene>
<dbReference type="AlphaFoldDB" id="A0ABC8L3F5"/>